<evidence type="ECO:0000256" key="7">
    <source>
        <dbReference type="RuleBase" id="RU361177"/>
    </source>
</evidence>
<keyword evidence="6 8" id="KW-0472">Membrane</keyword>
<evidence type="ECO:0000256" key="6">
    <source>
        <dbReference type="PIRNR" id="PIRNR000332"/>
    </source>
</evidence>
<dbReference type="InterPro" id="IPR020946">
    <property type="entry name" value="Flavin_mOase-like"/>
</dbReference>
<evidence type="ECO:0000256" key="8">
    <source>
        <dbReference type="SAM" id="Phobius"/>
    </source>
</evidence>
<keyword evidence="6" id="KW-0256">Endoplasmic reticulum</keyword>
<dbReference type="EC" id="1.-.-.-" evidence="7"/>
<gene>
    <name evidence="9" type="ORF">PLOB_00012419</name>
</gene>
<keyword evidence="10" id="KW-1185">Reference proteome</keyword>
<evidence type="ECO:0000256" key="2">
    <source>
        <dbReference type="ARBA" id="ARBA00022630"/>
    </source>
</evidence>
<accession>A0ABN8NES6</accession>
<sequence>MERSPRFYSLPQPTEKFQMNHSPEYDVAVIGAGISGIVTAKCLLDDKFNIIVYEMSDHVGGLWQFTEDGYGVMRFTTMVASKQNDCFSDFPFPDHVPDYPSHTHMAEYIKSYTKQFGLEKHICFNTKVVKIEKVAEGWKMITVEVDNKGKHKSEYKETFVKFVAIASGHHAKPSIPQFEGQETFDGRIFHSRTYKDAITNDLVGKKVVVVGIGNSAVDVAVNVTELGGEKPVNISSRSGAWIVPNYIFGFPADHYATRLFFWLPRSISSFLFEFMIQCVTGSPWQWKLNPKMHARQTQPTINSTLIYHIQRQNIVVRPNIAALKKDKVIFTDGSQTTADAVVCCTGYQIDLPFFDSDIKDLVVDESTNQIKLFKNVFAPDIGPSLAFIGLVQPSSGGLLSISEIQARWFSELCKGSVKLPSAEKMRQKFARDKQSSEGIYYASPRHTIQQDPMTYNDEIASYFGAKPQLWKHPSLAWNLVVGSCGAAQYRLQGPHKWKRAREVVRSVPVTPVMHYTALFLLLGLLFITVFVFYKTLF</sequence>
<keyword evidence="6 7" id="KW-0503">Monooxygenase</keyword>
<dbReference type="PIRSF" id="PIRSF000332">
    <property type="entry name" value="FMO"/>
    <property type="match status" value="1"/>
</dbReference>
<comment type="subcellular location">
    <subcellularLocation>
        <location evidence="6">Endoplasmic reticulum membrane</location>
    </subcellularLocation>
</comment>
<dbReference type="PRINTS" id="PR00370">
    <property type="entry name" value="FMOXYGENASE"/>
</dbReference>
<keyword evidence="3 6" id="KW-0274">FAD</keyword>
<keyword evidence="2 6" id="KW-0285">Flavoprotein</keyword>
<reference evidence="9 10" key="1">
    <citation type="submission" date="2022-05" db="EMBL/GenBank/DDBJ databases">
        <authorList>
            <consortium name="Genoscope - CEA"/>
            <person name="William W."/>
        </authorList>
    </citation>
    <scope>NUCLEOTIDE SEQUENCE [LARGE SCALE GENOMIC DNA]</scope>
</reference>
<keyword evidence="8" id="KW-0812">Transmembrane</keyword>
<dbReference type="PANTHER" id="PTHR23023">
    <property type="entry name" value="DIMETHYLANILINE MONOOXYGENASE"/>
    <property type="match status" value="1"/>
</dbReference>
<feature type="transmembrane region" description="Helical" evidence="8">
    <location>
        <begin position="512"/>
        <end position="533"/>
    </location>
</feature>
<keyword evidence="5 6" id="KW-0560">Oxidoreductase</keyword>
<comment type="caution">
    <text evidence="9">The sequence shown here is derived from an EMBL/GenBank/DDBJ whole genome shotgun (WGS) entry which is preliminary data.</text>
</comment>
<dbReference type="SUPFAM" id="SSF51905">
    <property type="entry name" value="FAD/NAD(P)-binding domain"/>
    <property type="match status" value="2"/>
</dbReference>
<dbReference type="InterPro" id="IPR050346">
    <property type="entry name" value="FMO-like"/>
</dbReference>
<organism evidence="9 10">
    <name type="scientific">Porites lobata</name>
    <dbReference type="NCBI Taxonomy" id="104759"/>
    <lineage>
        <taxon>Eukaryota</taxon>
        <taxon>Metazoa</taxon>
        <taxon>Cnidaria</taxon>
        <taxon>Anthozoa</taxon>
        <taxon>Hexacorallia</taxon>
        <taxon>Scleractinia</taxon>
        <taxon>Fungiina</taxon>
        <taxon>Poritidae</taxon>
        <taxon>Porites</taxon>
    </lineage>
</organism>
<comment type="similarity">
    <text evidence="1 6 7">Belongs to the FMO family.</text>
</comment>
<dbReference type="Gene3D" id="3.50.50.60">
    <property type="entry name" value="FAD/NAD(P)-binding domain"/>
    <property type="match status" value="1"/>
</dbReference>
<evidence type="ECO:0000256" key="1">
    <source>
        <dbReference type="ARBA" id="ARBA00009183"/>
    </source>
</evidence>
<keyword evidence="4 6" id="KW-0521">NADP</keyword>
<evidence type="ECO:0000313" key="9">
    <source>
        <dbReference type="EMBL" id="CAH3105246.1"/>
    </source>
</evidence>
<evidence type="ECO:0000313" key="10">
    <source>
        <dbReference type="Proteomes" id="UP001159405"/>
    </source>
</evidence>
<dbReference type="Proteomes" id="UP001159405">
    <property type="component" value="Unassembled WGS sequence"/>
</dbReference>
<evidence type="ECO:0000256" key="4">
    <source>
        <dbReference type="ARBA" id="ARBA00022857"/>
    </source>
</evidence>
<dbReference type="EMBL" id="CALNXK010000017">
    <property type="protein sequence ID" value="CAH3105246.1"/>
    <property type="molecule type" value="Genomic_DNA"/>
</dbReference>
<dbReference type="InterPro" id="IPR000960">
    <property type="entry name" value="Flavin_mOase"/>
</dbReference>
<dbReference type="InterPro" id="IPR036188">
    <property type="entry name" value="FAD/NAD-bd_sf"/>
</dbReference>
<protein>
    <recommendedName>
        <fullName evidence="7">Flavin-containing monooxygenase</fullName>
        <ecNumber evidence="7">1.-.-.-</ecNumber>
    </recommendedName>
</protein>
<keyword evidence="8" id="KW-1133">Transmembrane helix</keyword>
<evidence type="ECO:0000256" key="3">
    <source>
        <dbReference type="ARBA" id="ARBA00022827"/>
    </source>
</evidence>
<name>A0ABN8NES6_9CNID</name>
<evidence type="ECO:0000256" key="5">
    <source>
        <dbReference type="ARBA" id="ARBA00023002"/>
    </source>
</evidence>
<proteinExistence type="inferred from homology"/>
<comment type="cofactor">
    <cofactor evidence="6 7">
        <name>FAD</name>
        <dbReference type="ChEBI" id="CHEBI:57692"/>
    </cofactor>
</comment>
<dbReference type="Pfam" id="PF00743">
    <property type="entry name" value="FMO-like"/>
    <property type="match status" value="1"/>
</dbReference>